<evidence type="ECO:0000256" key="5">
    <source>
        <dbReference type="PROSITE-ProRule" id="PRU00070"/>
    </source>
</evidence>
<feature type="region of interest" description="Disordered" evidence="6">
    <location>
        <begin position="1"/>
        <end position="32"/>
    </location>
</feature>
<dbReference type="InterPro" id="IPR001275">
    <property type="entry name" value="DM_DNA-bd"/>
</dbReference>
<keyword evidence="1 5" id="KW-0479">Metal-binding</keyword>
<keyword evidence="2 5" id="KW-0862">Zinc</keyword>
<keyword evidence="4 5" id="KW-0539">Nucleus</keyword>
<feature type="compositionally biased region" description="Low complexity" evidence="6">
    <location>
        <begin position="215"/>
        <end position="264"/>
    </location>
</feature>
<reference evidence="9" key="1">
    <citation type="submission" date="2025-08" db="UniProtKB">
        <authorList>
            <consortium name="RefSeq"/>
        </authorList>
    </citation>
    <scope>IDENTIFICATION</scope>
    <source>
        <tissue evidence="9">Whole organism</tissue>
    </source>
</reference>
<evidence type="ECO:0000259" key="7">
    <source>
        <dbReference type="PROSITE" id="PS50809"/>
    </source>
</evidence>
<feature type="compositionally biased region" description="Polar residues" evidence="6">
    <location>
        <begin position="121"/>
        <end position="132"/>
    </location>
</feature>
<evidence type="ECO:0000256" key="3">
    <source>
        <dbReference type="ARBA" id="ARBA00023125"/>
    </source>
</evidence>
<name>A0A9C6WWC9_FRAOC</name>
<dbReference type="GO" id="GO:0046872">
    <property type="term" value="F:metal ion binding"/>
    <property type="evidence" value="ECO:0007669"/>
    <property type="project" value="UniProtKB-KW"/>
</dbReference>
<keyword evidence="3 5" id="KW-0238">DNA-binding</keyword>
<sequence length="353" mass="37983">MHNPVQINKEEQQNNVFVSDPAREDPATSDASLQGFSKACSVTIESTPPMQQSSPPPPVTKPQNCCARCRGHGRIAFKTGHGTCPYELCRCVFCCKWMERGMKRKMRNKLRRNSLEFSPWPQASATGTNFSVGQDPRGVPGAAPGPSPTTVAGWEQEHGWHGAPQPGLPPTSPSPTHDDWGPDEANILPSELVQIKLEEDETLATPDRDVKNHISSASKATPPSTSRPAAFAPTDAPAGAPTGAPAPTAPVAIPAPATTSAPDAPIVPATPASPRCCTTNMSCPAYPSCRSHFSSEVELQDHVDTVHLKLISLARLEDLFRMMRLAVCTDLSAEQMEEKLIGSPHSLRRYDCL</sequence>
<dbReference type="SUPFAM" id="SSF82927">
    <property type="entry name" value="Cysteine-rich DNA binding domain, (DM domain)"/>
    <property type="match status" value="1"/>
</dbReference>
<evidence type="ECO:0000256" key="4">
    <source>
        <dbReference type="ARBA" id="ARBA00023242"/>
    </source>
</evidence>
<feature type="region of interest" description="Disordered" evidence="6">
    <location>
        <begin position="119"/>
        <end position="185"/>
    </location>
</feature>
<dbReference type="GO" id="GO:0006355">
    <property type="term" value="P:regulation of DNA-templated transcription"/>
    <property type="evidence" value="ECO:0007669"/>
    <property type="project" value="InterPro"/>
</dbReference>
<proteinExistence type="predicted"/>
<accession>A0A9C6WWC9</accession>
<dbReference type="GO" id="GO:0043565">
    <property type="term" value="F:sequence-specific DNA binding"/>
    <property type="evidence" value="ECO:0007669"/>
    <property type="project" value="InterPro"/>
</dbReference>
<dbReference type="PROSITE" id="PS50809">
    <property type="entry name" value="DM_2"/>
    <property type="match status" value="1"/>
</dbReference>
<feature type="domain" description="DM" evidence="7">
    <location>
        <begin position="66"/>
        <end position="112"/>
    </location>
</feature>
<dbReference type="GO" id="GO:0005634">
    <property type="term" value="C:nucleus"/>
    <property type="evidence" value="ECO:0007669"/>
    <property type="project" value="UniProtKB-SubCell"/>
</dbReference>
<evidence type="ECO:0000313" key="8">
    <source>
        <dbReference type="Proteomes" id="UP000504606"/>
    </source>
</evidence>
<dbReference type="RefSeq" id="XP_052120680.1">
    <property type="nucleotide sequence ID" value="XM_052264720.1"/>
</dbReference>
<evidence type="ECO:0000256" key="2">
    <source>
        <dbReference type="ARBA" id="ARBA00022833"/>
    </source>
</evidence>
<dbReference type="AlphaFoldDB" id="A0A9C6WWC9"/>
<feature type="region of interest" description="Disordered" evidence="6">
    <location>
        <begin position="202"/>
        <end position="266"/>
    </location>
</feature>
<evidence type="ECO:0000313" key="9">
    <source>
        <dbReference type="RefSeq" id="XP_052120680.1"/>
    </source>
</evidence>
<keyword evidence="8" id="KW-1185">Reference proteome</keyword>
<evidence type="ECO:0000256" key="1">
    <source>
        <dbReference type="ARBA" id="ARBA00022723"/>
    </source>
</evidence>
<protein>
    <submittedName>
        <fullName evidence="9">Uncharacterized protein LOC113204584 isoform X2</fullName>
    </submittedName>
</protein>
<dbReference type="GeneID" id="113204584"/>
<evidence type="ECO:0000256" key="6">
    <source>
        <dbReference type="SAM" id="MobiDB-lite"/>
    </source>
</evidence>
<organism evidence="8 9">
    <name type="scientific">Frankliniella occidentalis</name>
    <name type="common">Western flower thrips</name>
    <name type="synonym">Euthrips occidentalis</name>
    <dbReference type="NCBI Taxonomy" id="133901"/>
    <lineage>
        <taxon>Eukaryota</taxon>
        <taxon>Metazoa</taxon>
        <taxon>Ecdysozoa</taxon>
        <taxon>Arthropoda</taxon>
        <taxon>Hexapoda</taxon>
        <taxon>Insecta</taxon>
        <taxon>Pterygota</taxon>
        <taxon>Neoptera</taxon>
        <taxon>Paraneoptera</taxon>
        <taxon>Thysanoptera</taxon>
        <taxon>Terebrantia</taxon>
        <taxon>Thripoidea</taxon>
        <taxon>Thripidae</taxon>
        <taxon>Frankliniella</taxon>
    </lineage>
</organism>
<feature type="DNA-binding region" description="DM" evidence="5">
    <location>
        <begin position="66"/>
        <end position="112"/>
    </location>
</feature>
<dbReference type="Proteomes" id="UP000504606">
    <property type="component" value="Unplaced"/>
</dbReference>
<dbReference type="InterPro" id="IPR036407">
    <property type="entry name" value="DM_DNA-bd_sf"/>
</dbReference>
<comment type="subcellular location">
    <subcellularLocation>
        <location evidence="5">Nucleus</location>
    </subcellularLocation>
</comment>
<gene>
    <name evidence="9" type="primary">LOC113204584</name>
</gene>